<keyword evidence="1" id="KW-0472">Membrane</keyword>
<dbReference type="InterPro" id="IPR040493">
    <property type="entry name" value="DUF5518"/>
</dbReference>
<dbReference type="Proteomes" id="UP000219453">
    <property type="component" value="Unassembled WGS sequence"/>
</dbReference>
<sequence length="134" mass="13336">MNIKWSAVVIGFAVTLVLGMVSGLLYTGTGTSSVVVYWGVIGVLGGLTAGYLAAGTARSGALHGGIATVFGALILLAITAFTTLLFGGLVVSVSVLTLGLLMLAFHAIPGAVGGVLGSWARSRRATGEITATKA</sequence>
<feature type="transmembrane region" description="Helical" evidence="1">
    <location>
        <begin position="95"/>
        <end position="116"/>
    </location>
</feature>
<feature type="transmembrane region" description="Helical" evidence="1">
    <location>
        <begin position="35"/>
        <end position="54"/>
    </location>
</feature>
<keyword evidence="1" id="KW-0812">Transmembrane</keyword>
<protein>
    <recommendedName>
        <fullName evidence="4">DUF5518 domain-containing protein</fullName>
    </recommendedName>
</protein>
<dbReference type="AlphaFoldDB" id="A0A285N0L0"/>
<organism evidence="2 3">
    <name type="scientific">Natronoarchaeum philippinense</name>
    <dbReference type="NCBI Taxonomy" id="558529"/>
    <lineage>
        <taxon>Archaea</taxon>
        <taxon>Methanobacteriati</taxon>
        <taxon>Methanobacteriota</taxon>
        <taxon>Stenosarchaea group</taxon>
        <taxon>Halobacteria</taxon>
        <taxon>Halobacteriales</taxon>
        <taxon>Natronoarchaeaceae</taxon>
    </lineage>
</organism>
<evidence type="ECO:0000256" key="1">
    <source>
        <dbReference type="SAM" id="Phobius"/>
    </source>
</evidence>
<keyword evidence="1" id="KW-1133">Transmembrane helix</keyword>
<reference evidence="3" key="1">
    <citation type="submission" date="2017-09" db="EMBL/GenBank/DDBJ databases">
        <authorList>
            <person name="Varghese N."/>
            <person name="Submissions S."/>
        </authorList>
    </citation>
    <scope>NUCLEOTIDE SEQUENCE [LARGE SCALE GENOMIC DNA]</scope>
    <source>
        <strain evidence="3">DSM 27208</strain>
    </source>
</reference>
<proteinExistence type="predicted"/>
<gene>
    <name evidence="2" type="ORF">SAMN06269185_0166</name>
</gene>
<keyword evidence="3" id="KW-1185">Reference proteome</keyword>
<name>A0A285N0L0_NATPI</name>
<dbReference type="RefSeq" id="WP_097007225.1">
    <property type="nucleotide sequence ID" value="NZ_OBEJ01000001.1"/>
</dbReference>
<accession>A0A285N0L0</accession>
<dbReference type="EMBL" id="OBEJ01000001">
    <property type="protein sequence ID" value="SNZ02995.1"/>
    <property type="molecule type" value="Genomic_DNA"/>
</dbReference>
<evidence type="ECO:0008006" key="4">
    <source>
        <dbReference type="Google" id="ProtNLM"/>
    </source>
</evidence>
<feature type="transmembrane region" description="Helical" evidence="1">
    <location>
        <begin position="7"/>
        <end position="29"/>
    </location>
</feature>
<feature type="transmembrane region" description="Helical" evidence="1">
    <location>
        <begin position="66"/>
        <end position="89"/>
    </location>
</feature>
<evidence type="ECO:0000313" key="3">
    <source>
        <dbReference type="Proteomes" id="UP000219453"/>
    </source>
</evidence>
<evidence type="ECO:0000313" key="2">
    <source>
        <dbReference type="EMBL" id="SNZ02995.1"/>
    </source>
</evidence>
<dbReference type="Pfam" id="PF17647">
    <property type="entry name" value="DUF5518"/>
    <property type="match status" value="1"/>
</dbReference>
<dbReference type="OrthoDB" id="292319at2157"/>